<name>A0A5N4A3D0_PHOPY</name>
<dbReference type="InterPro" id="IPR051217">
    <property type="entry name" value="Insect_Cuticle_Struc_Prot"/>
</dbReference>
<dbReference type="Pfam" id="PF00379">
    <property type="entry name" value="Chitin_bind_4"/>
    <property type="match status" value="1"/>
</dbReference>
<sequence>MSRKKTTSIRHCLYTTMQTALITIALIAAACAAPQLRHGPRVQQFVNPADESQQFQQSQPQPAQFSQTPQFPSLRRPGADPIQDDYEIYQNQNAKYEFSSNIDDRISDLTNQRQEVRDGAAVKGSYSYSDGYFKIKVDYIADDQGYRVTGMEAVPLEGPKVDPKGTASVSSTAHGSQLRYRVASIPVPAAQPERFPPSPQRTLA</sequence>
<protein>
    <submittedName>
        <fullName evidence="4">Uncharacterized protein</fullName>
    </submittedName>
</protein>
<reference evidence="4 5" key="1">
    <citation type="journal article" date="2018" name="Elife">
        <title>Firefly genomes illuminate parallel origins of bioluminescence in beetles.</title>
        <authorList>
            <person name="Fallon T.R."/>
            <person name="Lower S.E."/>
            <person name="Chang C.H."/>
            <person name="Bessho-Uehara M."/>
            <person name="Martin G.J."/>
            <person name="Bewick A.J."/>
            <person name="Behringer M."/>
            <person name="Debat H.J."/>
            <person name="Wong I."/>
            <person name="Day J.C."/>
            <person name="Suvorov A."/>
            <person name="Silva C.J."/>
            <person name="Stanger-Hall K.F."/>
            <person name="Hall D.W."/>
            <person name="Schmitz R.J."/>
            <person name="Nelson D.R."/>
            <person name="Lewis S.M."/>
            <person name="Shigenobu S."/>
            <person name="Bybee S.M."/>
            <person name="Larracuente A.M."/>
            <person name="Oba Y."/>
            <person name="Weng J.K."/>
        </authorList>
    </citation>
    <scope>NUCLEOTIDE SEQUENCE [LARGE SCALE GENOMIC DNA]</scope>
    <source>
        <strain evidence="4">1611_PpyrPB1</strain>
        <tissue evidence="4">Whole body</tissue>
    </source>
</reference>
<dbReference type="GO" id="GO:0042302">
    <property type="term" value="F:structural constituent of cuticle"/>
    <property type="evidence" value="ECO:0007669"/>
    <property type="project" value="UniProtKB-UniRule"/>
</dbReference>
<dbReference type="EMBL" id="VVIM01000011">
    <property type="protein sequence ID" value="KAB0791779.1"/>
    <property type="molecule type" value="Genomic_DNA"/>
</dbReference>
<dbReference type="InParanoid" id="A0A5N4A3D0"/>
<dbReference type="InterPro" id="IPR000618">
    <property type="entry name" value="Insect_cuticle"/>
</dbReference>
<dbReference type="PROSITE" id="PS51155">
    <property type="entry name" value="CHIT_BIND_RR_2"/>
    <property type="match status" value="1"/>
</dbReference>
<accession>A0A5N4A3D0</accession>
<keyword evidence="1 2" id="KW-0193">Cuticle</keyword>
<gene>
    <name evidence="4" type="ORF">PPYR_03579</name>
</gene>
<keyword evidence="5" id="KW-1185">Reference proteome</keyword>
<dbReference type="GO" id="GO:0005615">
    <property type="term" value="C:extracellular space"/>
    <property type="evidence" value="ECO:0007669"/>
    <property type="project" value="TreeGrafter"/>
</dbReference>
<evidence type="ECO:0000313" key="5">
    <source>
        <dbReference type="Proteomes" id="UP000327044"/>
    </source>
</evidence>
<dbReference type="PANTHER" id="PTHR12236">
    <property type="entry name" value="STRUCTURAL CONTITUENT OF CUTICLE"/>
    <property type="match status" value="1"/>
</dbReference>
<proteinExistence type="predicted"/>
<evidence type="ECO:0000256" key="3">
    <source>
        <dbReference type="SAM" id="MobiDB-lite"/>
    </source>
</evidence>
<dbReference type="PROSITE" id="PS51257">
    <property type="entry name" value="PROKAR_LIPOPROTEIN"/>
    <property type="match status" value="1"/>
</dbReference>
<feature type="region of interest" description="Disordered" evidence="3">
    <location>
        <begin position="156"/>
        <end position="177"/>
    </location>
</feature>
<organism evidence="4 5">
    <name type="scientific">Photinus pyralis</name>
    <name type="common">Common eastern firefly</name>
    <name type="synonym">Lampyris pyralis</name>
    <dbReference type="NCBI Taxonomy" id="7054"/>
    <lineage>
        <taxon>Eukaryota</taxon>
        <taxon>Metazoa</taxon>
        <taxon>Ecdysozoa</taxon>
        <taxon>Arthropoda</taxon>
        <taxon>Hexapoda</taxon>
        <taxon>Insecta</taxon>
        <taxon>Pterygota</taxon>
        <taxon>Neoptera</taxon>
        <taxon>Endopterygota</taxon>
        <taxon>Coleoptera</taxon>
        <taxon>Polyphaga</taxon>
        <taxon>Elateriformia</taxon>
        <taxon>Elateroidea</taxon>
        <taxon>Lampyridae</taxon>
        <taxon>Lampyrinae</taxon>
        <taxon>Photinus</taxon>
    </lineage>
</organism>
<feature type="region of interest" description="Disordered" evidence="3">
    <location>
        <begin position="50"/>
        <end position="81"/>
    </location>
</feature>
<dbReference type="Proteomes" id="UP000327044">
    <property type="component" value="Unassembled WGS sequence"/>
</dbReference>
<evidence type="ECO:0000256" key="1">
    <source>
        <dbReference type="ARBA" id="ARBA00022460"/>
    </source>
</evidence>
<dbReference type="PANTHER" id="PTHR12236:SF86">
    <property type="entry name" value="CCP84AC-RELATED"/>
    <property type="match status" value="1"/>
</dbReference>
<dbReference type="OrthoDB" id="8195082at2759"/>
<dbReference type="AlphaFoldDB" id="A0A5N4A3D0"/>
<feature type="compositionally biased region" description="Low complexity" evidence="3">
    <location>
        <begin position="52"/>
        <end position="73"/>
    </location>
</feature>
<evidence type="ECO:0000256" key="2">
    <source>
        <dbReference type="PROSITE-ProRule" id="PRU00497"/>
    </source>
</evidence>
<dbReference type="GO" id="GO:0031012">
    <property type="term" value="C:extracellular matrix"/>
    <property type="evidence" value="ECO:0007669"/>
    <property type="project" value="TreeGrafter"/>
</dbReference>
<comment type="caution">
    <text evidence="4">The sequence shown here is derived from an EMBL/GenBank/DDBJ whole genome shotgun (WGS) entry which is preliminary data.</text>
</comment>
<evidence type="ECO:0000313" key="4">
    <source>
        <dbReference type="EMBL" id="KAB0791779.1"/>
    </source>
</evidence>